<sequence>MKKKLVSVLLCVILVTSMLYGCGNKGDNAAKDGTAAGSTARTAADGSAAGTAKYHEFITVDVFDNLANYQGIMSGWYAKIVKENFNMELNIIAPNVAGGGDTLFQTRSAAGELGDLIIIGAENGRMQDVVTAGLLYDATKLFAERKNITKYQAAIDSLNKMVEGDAIYGVPSLVSEQPATNPSEGLDLTFGPYLRWDAYKSIGYPQIKTLEDLIQVFKDMQKAVPASKTGKKTYAVSLFKDWDGNMMCMAKQPTCFYGYDELGFVLAKADGSDYQSIIDQDSMYNRVLKFYFDANQAGLVDPESTTQNYDTMYTKYQDGQILYAPWPWLGQSAFNTPDNKAAGIGFMIAPIDDMKVFSYGCNPVGNKTFIAIGSKAEDPERLADFIDWLYSPEGVQMSAAQTSKSSGPKGLTWDMVDGKPALTEFGWKAFFEGGNTPVPTEWGGGIWKDGVSALNYDTVLPSDINPLTNYPYNYTLWDSVLEKNKTPLDMDWQTKMGASTTLEYLQKKNQIMVAPGSSYIAPAEDSEITALRGQCKAIIIENSWKMVFAANESEFNSLQKEMQDTVKGLGYDKVLAVDMKNAKDQNTAREASAAASK</sequence>
<evidence type="ECO:0000256" key="1">
    <source>
        <dbReference type="SAM" id="SignalP"/>
    </source>
</evidence>
<evidence type="ECO:0000313" key="3">
    <source>
        <dbReference type="Proteomes" id="UP000014155"/>
    </source>
</evidence>
<dbReference type="PATRIC" id="fig|1195236.3.peg.3715"/>
<dbReference type="STRING" id="1195236.CTER_3492"/>
<dbReference type="Gene3D" id="3.40.190.10">
    <property type="entry name" value="Periplasmic binding protein-like II"/>
    <property type="match status" value="2"/>
</dbReference>
<dbReference type="eggNOG" id="COG1653">
    <property type="taxonomic scope" value="Bacteria"/>
</dbReference>
<protein>
    <recommendedName>
        <fullName evidence="4">ABC-type sugar transport system, periplasmic component</fullName>
    </recommendedName>
</protein>
<keyword evidence="1" id="KW-0732">Signal</keyword>
<feature type="signal peptide" evidence="1">
    <location>
        <begin position="1"/>
        <end position="21"/>
    </location>
</feature>
<reference evidence="2 3" key="1">
    <citation type="journal article" date="2013" name="Genome Announc.">
        <title>Draft Genome Sequence of the Cellulolytic, Mesophilic, Anaerobic Bacterium Clostridium termitidis Strain CT1112 (DSM 5398).</title>
        <authorList>
            <person name="Lal S."/>
            <person name="Ramachandran U."/>
            <person name="Zhang X."/>
            <person name="Munir R."/>
            <person name="Sparling R."/>
            <person name="Levin D.B."/>
        </authorList>
    </citation>
    <scope>NUCLEOTIDE SEQUENCE [LARGE SCALE GENOMIC DNA]</scope>
    <source>
        <strain evidence="2 3">CT1112</strain>
    </source>
</reference>
<dbReference type="Proteomes" id="UP000014155">
    <property type="component" value="Unassembled WGS sequence"/>
</dbReference>
<proteinExistence type="predicted"/>
<evidence type="ECO:0000313" key="2">
    <source>
        <dbReference type="EMBL" id="EMS70740.1"/>
    </source>
</evidence>
<dbReference type="AlphaFoldDB" id="S0FGP8"/>
<dbReference type="PROSITE" id="PS51257">
    <property type="entry name" value="PROKAR_LIPOPROTEIN"/>
    <property type="match status" value="1"/>
</dbReference>
<feature type="chain" id="PRO_5038550894" description="ABC-type sugar transport system, periplasmic component" evidence="1">
    <location>
        <begin position="22"/>
        <end position="597"/>
    </location>
</feature>
<gene>
    <name evidence="2" type="ORF">CTER_3492</name>
</gene>
<comment type="caution">
    <text evidence="2">The sequence shown here is derived from an EMBL/GenBank/DDBJ whole genome shotgun (WGS) entry which is preliminary data.</text>
</comment>
<keyword evidence="3" id="KW-1185">Reference proteome</keyword>
<dbReference type="RefSeq" id="WP_004627815.1">
    <property type="nucleotide sequence ID" value="NZ_AORV01000047.1"/>
</dbReference>
<dbReference type="SUPFAM" id="SSF53850">
    <property type="entry name" value="Periplasmic binding protein-like II"/>
    <property type="match status" value="1"/>
</dbReference>
<organism evidence="2 3">
    <name type="scientific">Ruminiclostridium cellobioparum subsp. termitidis CT1112</name>
    <dbReference type="NCBI Taxonomy" id="1195236"/>
    <lineage>
        <taxon>Bacteria</taxon>
        <taxon>Bacillati</taxon>
        <taxon>Bacillota</taxon>
        <taxon>Clostridia</taxon>
        <taxon>Eubacteriales</taxon>
        <taxon>Oscillospiraceae</taxon>
        <taxon>Ruminiclostridium</taxon>
    </lineage>
</organism>
<evidence type="ECO:0008006" key="4">
    <source>
        <dbReference type="Google" id="ProtNLM"/>
    </source>
</evidence>
<dbReference type="EMBL" id="AORV01000047">
    <property type="protein sequence ID" value="EMS70740.1"/>
    <property type="molecule type" value="Genomic_DNA"/>
</dbReference>
<name>S0FGP8_RUMCE</name>
<accession>S0FGP8</accession>